<evidence type="ECO:0000259" key="7">
    <source>
        <dbReference type="SMART" id="SM00968"/>
    </source>
</evidence>
<dbReference type="InterPro" id="IPR036277">
    <property type="entry name" value="SMC_hinge_sf"/>
</dbReference>
<evidence type="ECO:0000256" key="2">
    <source>
        <dbReference type="ARBA" id="ARBA00022741"/>
    </source>
</evidence>
<comment type="subunit">
    <text evidence="6">Homodimer.</text>
</comment>
<comment type="caution">
    <text evidence="8">The sequence shown here is derived from an EMBL/GenBank/DDBJ whole genome shotgun (WGS) entry which is preliminary data.</text>
</comment>
<dbReference type="InterPro" id="IPR010935">
    <property type="entry name" value="SMC_hinge"/>
</dbReference>
<dbReference type="NCBIfam" id="TIGR02168">
    <property type="entry name" value="SMC_prok_B"/>
    <property type="match status" value="1"/>
</dbReference>
<gene>
    <name evidence="6" type="primary">smc</name>
    <name evidence="8" type="ORF">CLV39_0934</name>
</gene>
<evidence type="ECO:0000256" key="5">
    <source>
        <dbReference type="ARBA" id="ARBA00023125"/>
    </source>
</evidence>
<keyword evidence="4 6" id="KW-0175">Coiled coil</keyword>
<evidence type="ECO:0000256" key="4">
    <source>
        <dbReference type="ARBA" id="ARBA00023054"/>
    </source>
</evidence>
<dbReference type="NCBIfam" id="TIGR02169">
    <property type="entry name" value="SMC_prok_A"/>
    <property type="match status" value="1"/>
</dbReference>
<dbReference type="SUPFAM" id="SSF57997">
    <property type="entry name" value="Tropomyosin"/>
    <property type="match status" value="1"/>
</dbReference>
<organism evidence="8 9">
    <name type="scientific">Hydrogenothermus marinus</name>
    <dbReference type="NCBI Taxonomy" id="133270"/>
    <lineage>
        <taxon>Bacteria</taxon>
        <taxon>Pseudomonadati</taxon>
        <taxon>Aquificota</taxon>
        <taxon>Aquificia</taxon>
        <taxon>Aquificales</taxon>
        <taxon>Hydrogenothermaceae</taxon>
        <taxon>Hydrogenothermus</taxon>
    </lineage>
</organism>
<dbReference type="InterPro" id="IPR003395">
    <property type="entry name" value="RecF/RecN/SMC_N"/>
</dbReference>
<accession>A0A3M0BL23</accession>
<dbReference type="RefSeq" id="WP_121923060.1">
    <property type="nucleotide sequence ID" value="NZ_REFO01000011.1"/>
</dbReference>
<dbReference type="PIRSF" id="PIRSF005719">
    <property type="entry name" value="SMC"/>
    <property type="match status" value="1"/>
</dbReference>
<dbReference type="InterPro" id="IPR024704">
    <property type="entry name" value="SMC"/>
</dbReference>
<dbReference type="SMART" id="SM00968">
    <property type="entry name" value="SMC_hinge"/>
    <property type="match status" value="1"/>
</dbReference>
<feature type="binding site" evidence="6">
    <location>
        <begin position="36"/>
        <end position="43"/>
    </location>
    <ligand>
        <name>ATP</name>
        <dbReference type="ChEBI" id="CHEBI:30616"/>
    </ligand>
</feature>
<feature type="coiled-coil region" evidence="6">
    <location>
        <begin position="665"/>
        <end position="1015"/>
    </location>
</feature>
<name>A0A3M0BL23_9AQUI</name>
<keyword evidence="3 6" id="KW-0067">ATP-binding</keyword>
<comment type="domain">
    <text evidence="6">Contains large globular domains required for ATP hydrolysis at each terminus and a third globular domain forming a flexible hinge near the middle of the molecule. These domains are separated by coiled-coil structures.</text>
</comment>
<dbReference type="PANTHER" id="PTHR43977">
    <property type="entry name" value="STRUCTURAL MAINTENANCE OF CHROMOSOMES PROTEIN 3"/>
    <property type="match status" value="1"/>
</dbReference>
<keyword evidence="5 6" id="KW-0238">DNA-binding</keyword>
<dbReference type="SUPFAM" id="SSF52540">
    <property type="entry name" value="P-loop containing nucleoside triphosphate hydrolases"/>
    <property type="match status" value="1"/>
</dbReference>
<dbReference type="Gene3D" id="1.20.1060.20">
    <property type="match status" value="1"/>
</dbReference>
<comment type="function">
    <text evidence="6">Required for chromosome condensation and partitioning.</text>
</comment>
<evidence type="ECO:0000313" key="9">
    <source>
        <dbReference type="Proteomes" id="UP000280842"/>
    </source>
</evidence>
<dbReference type="AlphaFoldDB" id="A0A3M0BL23"/>
<keyword evidence="1 6" id="KW-0963">Cytoplasm</keyword>
<evidence type="ECO:0000256" key="1">
    <source>
        <dbReference type="ARBA" id="ARBA00022490"/>
    </source>
</evidence>
<evidence type="ECO:0000256" key="6">
    <source>
        <dbReference type="HAMAP-Rule" id="MF_01894"/>
    </source>
</evidence>
<feature type="coiled-coil region" evidence="6">
    <location>
        <begin position="168"/>
        <end position="486"/>
    </location>
</feature>
<dbReference type="GO" id="GO:0005524">
    <property type="term" value="F:ATP binding"/>
    <property type="evidence" value="ECO:0007669"/>
    <property type="project" value="UniProtKB-UniRule"/>
</dbReference>
<dbReference type="GO" id="GO:0016887">
    <property type="term" value="F:ATP hydrolysis activity"/>
    <property type="evidence" value="ECO:0007669"/>
    <property type="project" value="InterPro"/>
</dbReference>
<dbReference type="InterPro" id="IPR011890">
    <property type="entry name" value="SMC_prok"/>
</dbReference>
<dbReference type="GO" id="GO:0006260">
    <property type="term" value="P:DNA replication"/>
    <property type="evidence" value="ECO:0007669"/>
    <property type="project" value="UniProtKB-UniRule"/>
</dbReference>
<dbReference type="SUPFAM" id="SSF75553">
    <property type="entry name" value="Smc hinge domain"/>
    <property type="match status" value="1"/>
</dbReference>
<comment type="similarity">
    <text evidence="6">Belongs to the SMC family.</text>
</comment>
<dbReference type="GO" id="GO:0030261">
    <property type="term" value="P:chromosome condensation"/>
    <property type="evidence" value="ECO:0007669"/>
    <property type="project" value="InterPro"/>
</dbReference>
<evidence type="ECO:0000313" key="8">
    <source>
        <dbReference type="EMBL" id="RMA97276.1"/>
    </source>
</evidence>
<reference evidence="8 9" key="1">
    <citation type="submission" date="2018-10" db="EMBL/GenBank/DDBJ databases">
        <title>Genomic Encyclopedia of Archaeal and Bacterial Type Strains, Phase II (KMG-II): from individual species to whole genera.</title>
        <authorList>
            <person name="Goeker M."/>
        </authorList>
    </citation>
    <scope>NUCLEOTIDE SEQUENCE [LARGE SCALE GENOMIC DNA]</scope>
    <source>
        <strain evidence="8 9">VM1</strain>
    </source>
</reference>
<keyword evidence="2 6" id="KW-0547">Nucleotide-binding</keyword>
<dbReference type="Pfam" id="PF06470">
    <property type="entry name" value="SMC_hinge"/>
    <property type="match status" value="1"/>
</dbReference>
<dbReference type="Gene3D" id="3.40.50.300">
    <property type="entry name" value="P-loop containing nucleotide triphosphate hydrolases"/>
    <property type="match status" value="2"/>
</dbReference>
<keyword evidence="9" id="KW-1185">Reference proteome</keyword>
<dbReference type="GO" id="GO:0007059">
    <property type="term" value="P:chromosome segregation"/>
    <property type="evidence" value="ECO:0007669"/>
    <property type="project" value="UniProtKB-UniRule"/>
</dbReference>
<dbReference type="EMBL" id="REFO01000011">
    <property type="protein sequence ID" value="RMA97276.1"/>
    <property type="molecule type" value="Genomic_DNA"/>
</dbReference>
<dbReference type="OrthoDB" id="9808768at2"/>
<feature type="domain" description="SMC hinge" evidence="7">
    <location>
        <begin position="517"/>
        <end position="632"/>
    </location>
</feature>
<dbReference type="GO" id="GO:0005694">
    <property type="term" value="C:chromosome"/>
    <property type="evidence" value="ECO:0007669"/>
    <property type="project" value="InterPro"/>
</dbReference>
<dbReference type="GO" id="GO:0003677">
    <property type="term" value="F:DNA binding"/>
    <property type="evidence" value="ECO:0007669"/>
    <property type="project" value="UniProtKB-UniRule"/>
</dbReference>
<protein>
    <recommendedName>
        <fullName evidence="6">Chromosome partition protein Smc</fullName>
    </recommendedName>
</protein>
<dbReference type="InterPro" id="IPR027417">
    <property type="entry name" value="P-loop_NTPase"/>
</dbReference>
<evidence type="ECO:0000256" key="3">
    <source>
        <dbReference type="ARBA" id="ARBA00022840"/>
    </source>
</evidence>
<dbReference type="Gene3D" id="1.10.287.1490">
    <property type="match status" value="2"/>
</dbReference>
<dbReference type="GO" id="GO:0007062">
    <property type="term" value="P:sister chromatid cohesion"/>
    <property type="evidence" value="ECO:0007669"/>
    <property type="project" value="InterPro"/>
</dbReference>
<dbReference type="GO" id="GO:0005737">
    <property type="term" value="C:cytoplasm"/>
    <property type="evidence" value="ECO:0007669"/>
    <property type="project" value="UniProtKB-SubCell"/>
</dbReference>
<comment type="subcellular location">
    <subcellularLocation>
        <location evidence="6">Cytoplasm</location>
    </subcellularLocation>
</comment>
<dbReference type="Proteomes" id="UP000280842">
    <property type="component" value="Unassembled WGS sequence"/>
</dbReference>
<dbReference type="Gene3D" id="3.30.70.1620">
    <property type="match status" value="1"/>
</dbReference>
<proteinExistence type="inferred from homology"/>
<dbReference type="Pfam" id="PF02463">
    <property type="entry name" value="SMC_N"/>
    <property type="match status" value="1"/>
</dbReference>
<dbReference type="HAMAP" id="MF_01894">
    <property type="entry name" value="Smc_prok"/>
    <property type="match status" value="1"/>
</dbReference>
<sequence length="1164" mass="134478">MSKAYIDRINVYGFKSYGLRKLSIPVGDGFVGIVGPNGSGKSNIGDSIVFALGLATAKSMRALKLSDLIFSSKGKSAPYAEVEIIFKNEGAFPLNDEEVSIYRKVEHNGKSTYKINGRVAKQYEVEELLTAAGIPKQGYNIVTQGDIFRFIKMTPAERRDLISEIAGITEYEERKEKALKDLEEANEKLSTAKMVLKEVKTNLEKLEKERENALKAKDIEEKIENLKEQIKGVRLYLLEKEKNEVLQTLKDIEEKINNLYAQKENSIEKQKEIIKDIKQLEDTLNEIQESLLPIKEKEGSITAQIRLYNDKINDLNKEIENLKETLIQITKEKEEKIKEVLNVEKQIEQLNKKLPDLELELEEAENELKEKNEKLKQIEVGGSKAKLDLGQIEKEEKQLKDKLNHLEKEEIKLKNDLERIYEKIENYKKEIEELNSELERLRNTKENISSYAKTQERKLKSLEGEINRLKIRKDALSKKLINIRNKREENFKKLTEVLVKLQHTKEDKTYEAIKDINGVYGKVADLISVKDEKLITAIESAGGGRLNNIVVENDQVAKECIEILRKNKLGKATFIPLNTVRTFPIHKPPLRKGVIGLAIDFVDYDPKIEKAIKYVFSDTVIVETFDDARTVGIGTFRMVSLDGDIFEKTGTISGGSSTSGFSIGKGALENEKERLEKEDDRLKLEEEVIEKELKKIEEELKSKENEIFKIKAESESIIQRKQDIETEYQNKSNRIKFLEEQIINLKKSQFEIESQLDNLSKDIEKTKNLLTSVEEKKKEILSKMENQGLHTLRKEWEEITNKVYKLREEKNKLLNQLEILEDKLENNLKVRIFQIENEKQETENKIKEKEDLVKQLKEKIEEESKQLTKLWQGLKDKEKERDELLQKIDHLKEQLKVLRYEEDEANKQITFLLEDKGKLEQKIEDIDLELQELLLQYSGEPIEGNLKELEKQLSELEKIRKDIGAVNQKALEDYKEVHQRYLELKEKVETLLSEKKSIEELIESLEEKKLQAFMEVYEAVNKNLNKMFKRLSPGGRAYLEIENEDDPLSGGIFLKAKPRGKDVKRLEIMSGGEKTLTALAFLFAVQSYRPAPFYYFDEVDAHLDDANARKIAELMKELSQNAQFIVVTLRDTMASYADRLLGVSAREGISNVYTLDMAQITGND</sequence>